<evidence type="ECO:0000259" key="3">
    <source>
        <dbReference type="Pfam" id="PF08984"/>
    </source>
</evidence>
<dbReference type="InterPro" id="IPR015077">
    <property type="entry name" value="DUF1858"/>
</dbReference>
<dbReference type="Proteomes" id="UP000272490">
    <property type="component" value="Unassembled WGS sequence"/>
</dbReference>
<dbReference type="InterPro" id="IPR012312">
    <property type="entry name" value="Hemerythrin-like"/>
</dbReference>
<dbReference type="InterPro" id="IPR007380">
    <property type="entry name" value="DUF438"/>
</dbReference>
<dbReference type="Pfam" id="PF01814">
    <property type="entry name" value="Hemerythrin"/>
    <property type="match status" value="1"/>
</dbReference>
<dbReference type="RefSeq" id="WP_128674616.1">
    <property type="nucleotide sequence ID" value="NZ_RRCO01000005.1"/>
</dbReference>
<accession>A0A3P3QTZ2</accession>
<dbReference type="AlphaFoldDB" id="A0A3P3QTZ2"/>
<protein>
    <submittedName>
        <fullName evidence="4">DUF438 domain-containing protein</fullName>
    </submittedName>
</protein>
<dbReference type="SUPFAM" id="SSF140683">
    <property type="entry name" value="SP0561-like"/>
    <property type="match status" value="1"/>
</dbReference>
<dbReference type="EMBL" id="RRCO01000005">
    <property type="protein sequence ID" value="RRJ24704.1"/>
    <property type="molecule type" value="Genomic_DNA"/>
</dbReference>
<gene>
    <name evidence="4" type="ORF">EHV10_10505</name>
</gene>
<evidence type="ECO:0000313" key="5">
    <source>
        <dbReference type="Proteomes" id="UP000272490"/>
    </source>
</evidence>
<dbReference type="InterPro" id="IPR038062">
    <property type="entry name" value="ScdA-like_N_sf"/>
</dbReference>
<feature type="domain" description="DUF438" evidence="2">
    <location>
        <begin position="101"/>
        <end position="165"/>
    </location>
</feature>
<sequence length="494" mass="57131">MSKILDLNKPVFELAKEYPDFIEIFAGLGFKDIKNPVMLNSMGRFITINKGAEMKGIPLEKIKKVFREHGYEIAEDKKEEKELKEVADSIQNNTEDSTELLKQYLIRLSNGESLESVQKDFREKFESVDASEIMKAEQSLMESGMPYQEVQKLCDVHSALFHGTTSNELGNENEIKNTMSMADGANEDDTKILIETKGHPLSTFTRENENLDKYINEFLVKLGNNEVDRVLLSKIREVSMHYAKKGDLLYPLLKTKYNVSGPATVMWSVDDEIRDELGRLDKIEKEDEKWIEDIKAVITRMQEMIYKEANILFPICTVNFTDEDWLNIYLDSKGYENCLDIVPESFYKAEKVKREFDDIDGEIVLPGGHFTKEQLIALLDTMPLEITFIDAADINRFFNDNDCPKAFKRPLMAIDRDVYSCHPPKIEPMVREIISGFKNGSRDEVAIWMKKNNKDMLVKYMAVRDKNKKYLGTMEIVQDMDFARKHFEEEGQNN</sequence>
<dbReference type="GO" id="GO:0005886">
    <property type="term" value="C:plasma membrane"/>
    <property type="evidence" value="ECO:0007669"/>
    <property type="project" value="TreeGrafter"/>
</dbReference>
<dbReference type="Pfam" id="PF04282">
    <property type="entry name" value="DUF438"/>
    <property type="match status" value="1"/>
</dbReference>
<dbReference type="Gene3D" id="1.20.120.520">
    <property type="entry name" value="nmb1532 protein domain like"/>
    <property type="match status" value="1"/>
</dbReference>
<keyword evidence="5" id="KW-1185">Reference proteome</keyword>
<evidence type="ECO:0000313" key="4">
    <source>
        <dbReference type="EMBL" id="RRJ24704.1"/>
    </source>
</evidence>
<proteinExistence type="predicted"/>
<dbReference type="PANTHER" id="PTHR39966:SF3">
    <property type="entry name" value="DUF438 DOMAIN-CONTAINING PROTEIN"/>
    <property type="match status" value="1"/>
</dbReference>
<dbReference type="Gene3D" id="1.10.3910.10">
    <property type="entry name" value="SP0561-like"/>
    <property type="match status" value="1"/>
</dbReference>
<feature type="domain" description="Hemerythrin-like" evidence="1">
    <location>
        <begin position="200"/>
        <end position="315"/>
    </location>
</feature>
<feature type="domain" description="DUF1858" evidence="3">
    <location>
        <begin position="6"/>
        <end position="62"/>
    </location>
</feature>
<dbReference type="OrthoDB" id="9769774at2"/>
<evidence type="ECO:0000259" key="2">
    <source>
        <dbReference type="Pfam" id="PF04282"/>
    </source>
</evidence>
<reference evidence="4 5" key="1">
    <citation type="submission" date="2018-11" db="EMBL/GenBank/DDBJ databases">
        <title>Genome sequencing of Lachnoanaerobaculum sp. KCOM 2030 (= ChDC B114).</title>
        <authorList>
            <person name="Kook J.-K."/>
            <person name="Park S.-N."/>
            <person name="Lim Y.K."/>
        </authorList>
    </citation>
    <scope>NUCLEOTIDE SEQUENCE [LARGE SCALE GENOMIC DNA]</scope>
    <source>
        <strain evidence="4 5">KCOM 2030</strain>
    </source>
</reference>
<dbReference type="Pfam" id="PF13596">
    <property type="entry name" value="PAS_10"/>
    <property type="match status" value="1"/>
</dbReference>
<evidence type="ECO:0000259" key="1">
    <source>
        <dbReference type="Pfam" id="PF01814"/>
    </source>
</evidence>
<dbReference type="Pfam" id="PF08984">
    <property type="entry name" value="DUF1858"/>
    <property type="match status" value="1"/>
</dbReference>
<name>A0A3P3QTZ2_9FIRM</name>
<dbReference type="PANTHER" id="PTHR39966">
    <property type="entry name" value="BLL2471 PROTEIN-RELATED"/>
    <property type="match status" value="1"/>
</dbReference>
<organism evidence="4 5">
    <name type="scientific">Lachnoanaerobaculum gingivalis</name>
    <dbReference type="NCBI Taxonomy" id="2490855"/>
    <lineage>
        <taxon>Bacteria</taxon>
        <taxon>Bacillati</taxon>
        <taxon>Bacillota</taxon>
        <taxon>Clostridia</taxon>
        <taxon>Lachnospirales</taxon>
        <taxon>Lachnospiraceae</taxon>
        <taxon>Lachnoanaerobaculum</taxon>
    </lineage>
</organism>
<comment type="caution">
    <text evidence="4">The sequence shown here is derived from an EMBL/GenBank/DDBJ whole genome shotgun (WGS) entry which is preliminary data.</text>
</comment>